<evidence type="ECO:0000313" key="3">
    <source>
        <dbReference type="EMBL" id="KAF2153273.1"/>
    </source>
</evidence>
<feature type="transmembrane region" description="Helical" evidence="2">
    <location>
        <begin position="95"/>
        <end position="116"/>
    </location>
</feature>
<keyword evidence="4" id="KW-1185">Reference proteome</keyword>
<dbReference type="AlphaFoldDB" id="A0A9P4J6F4"/>
<feature type="region of interest" description="Disordered" evidence="1">
    <location>
        <begin position="1"/>
        <end position="21"/>
    </location>
</feature>
<evidence type="ECO:0000256" key="2">
    <source>
        <dbReference type="SAM" id="Phobius"/>
    </source>
</evidence>
<keyword evidence="2" id="KW-0472">Membrane</keyword>
<keyword evidence="2" id="KW-1133">Transmembrane helix</keyword>
<gene>
    <name evidence="3" type="ORF">K461DRAFT_138171</name>
</gene>
<name>A0A9P4J6F4_9PEZI</name>
<dbReference type="EMBL" id="ML996085">
    <property type="protein sequence ID" value="KAF2153273.1"/>
    <property type="molecule type" value="Genomic_DNA"/>
</dbReference>
<accession>A0A9P4J6F4</accession>
<evidence type="ECO:0000256" key="1">
    <source>
        <dbReference type="SAM" id="MobiDB-lite"/>
    </source>
</evidence>
<organism evidence="3 4">
    <name type="scientific">Myriangium duriaei CBS 260.36</name>
    <dbReference type="NCBI Taxonomy" id="1168546"/>
    <lineage>
        <taxon>Eukaryota</taxon>
        <taxon>Fungi</taxon>
        <taxon>Dikarya</taxon>
        <taxon>Ascomycota</taxon>
        <taxon>Pezizomycotina</taxon>
        <taxon>Dothideomycetes</taxon>
        <taxon>Dothideomycetidae</taxon>
        <taxon>Myriangiales</taxon>
        <taxon>Myriangiaceae</taxon>
        <taxon>Myriangium</taxon>
    </lineage>
</organism>
<dbReference type="OrthoDB" id="5358884at2759"/>
<sequence length="278" mass="29087">MSSPTTQHSIIDSPVSSHHSPQRLSNLYQYHNAPEVAPAAGLEYDDSIHPWSDKYPVVQSSPYQRWSPGSTATKEAEIINHKPPLIIFGMKLRTFLVVTVVVICIIIGASVGGALGRPKQATAVTSQGSSTTLTAMASSASSTSATAQSSGATSTYAAPVPTYSVLNDCPQSNNTVYTASAASSSSERSLFTKYCNMASPLANQGSKTLSQAFVYSFDDCVDVCAGMNYWGGNTTCNVAAFVYGAARPANCYVGFANISSDPGALGVQQGLNIALLTS</sequence>
<comment type="caution">
    <text evidence="3">The sequence shown here is derived from an EMBL/GenBank/DDBJ whole genome shotgun (WGS) entry which is preliminary data.</text>
</comment>
<keyword evidence="2" id="KW-0812">Transmembrane</keyword>
<reference evidence="3" key="1">
    <citation type="journal article" date="2020" name="Stud. Mycol.">
        <title>101 Dothideomycetes genomes: a test case for predicting lifestyles and emergence of pathogens.</title>
        <authorList>
            <person name="Haridas S."/>
            <person name="Albert R."/>
            <person name="Binder M."/>
            <person name="Bloem J."/>
            <person name="Labutti K."/>
            <person name="Salamov A."/>
            <person name="Andreopoulos B."/>
            <person name="Baker S."/>
            <person name="Barry K."/>
            <person name="Bills G."/>
            <person name="Bluhm B."/>
            <person name="Cannon C."/>
            <person name="Castanera R."/>
            <person name="Culley D."/>
            <person name="Daum C."/>
            <person name="Ezra D."/>
            <person name="Gonzalez J."/>
            <person name="Henrissat B."/>
            <person name="Kuo A."/>
            <person name="Liang C."/>
            <person name="Lipzen A."/>
            <person name="Lutzoni F."/>
            <person name="Magnuson J."/>
            <person name="Mondo S."/>
            <person name="Nolan M."/>
            <person name="Ohm R."/>
            <person name="Pangilinan J."/>
            <person name="Park H.-J."/>
            <person name="Ramirez L."/>
            <person name="Alfaro M."/>
            <person name="Sun H."/>
            <person name="Tritt A."/>
            <person name="Yoshinaga Y."/>
            <person name="Zwiers L.-H."/>
            <person name="Turgeon B."/>
            <person name="Goodwin S."/>
            <person name="Spatafora J."/>
            <person name="Crous P."/>
            <person name="Grigoriev I."/>
        </authorList>
    </citation>
    <scope>NUCLEOTIDE SEQUENCE</scope>
    <source>
        <strain evidence="3">CBS 260.36</strain>
    </source>
</reference>
<dbReference type="Proteomes" id="UP000799439">
    <property type="component" value="Unassembled WGS sequence"/>
</dbReference>
<evidence type="ECO:0000313" key="4">
    <source>
        <dbReference type="Proteomes" id="UP000799439"/>
    </source>
</evidence>
<protein>
    <recommendedName>
        <fullName evidence="5">Apple domain-containing protein</fullName>
    </recommendedName>
</protein>
<proteinExistence type="predicted"/>
<evidence type="ECO:0008006" key="5">
    <source>
        <dbReference type="Google" id="ProtNLM"/>
    </source>
</evidence>